<evidence type="ECO:0000256" key="1">
    <source>
        <dbReference type="ARBA" id="ARBA00023015"/>
    </source>
</evidence>
<gene>
    <name evidence="5" type="ORF">LIER_39714</name>
</gene>
<proteinExistence type="inferred from homology"/>
<comment type="caution">
    <text evidence="5">The sequence shown here is derived from an EMBL/GenBank/DDBJ whole genome shotgun (WGS) entry which is preliminary data.</text>
</comment>
<dbReference type="PROSITE" id="PS50985">
    <property type="entry name" value="GRAS"/>
    <property type="match status" value="1"/>
</dbReference>
<dbReference type="EMBL" id="BAABME010021738">
    <property type="protein sequence ID" value="GAA0164068.1"/>
    <property type="molecule type" value="Genomic_DNA"/>
</dbReference>
<comment type="similarity">
    <text evidence="3">Belongs to the GRAS family.</text>
</comment>
<reference evidence="5 6" key="1">
    <citation type="submission" date="2024-01" db="EMBL/GenBank/DDBJ databases">
        <title>The complete chloroplast genome sequence of Lithospermum erythrorhizon: insights into the phylogenetic relationship among Boraginaceae species and the maternal lineages of purple gromwells.</title>
        <authorList>
            <person name="Okada T."/>
            <person name="Watanabe K."/>
        </authorList>
    </citation>
    <scope>NUCLEOTIDE SEQUENCE [LARGE SCALE GENOMIC DNA]</scope>
</reference>
<dbReference type="Pfam" id="PF03514">
    <property type="entry name" value="GRAS"/>
    <property type="match status" value="1"/>
</dbReference>
<feature type="region of interest" description="Leucine repeat I (LRI)" evidence="3">
    <location>
        <begin position="267"/>
        <end position="327"/>
    </location>
</feature>
<feature type="region of interest" description="VHIID" evidence="3">
    <location>
        <begin position="346"/>
        <end position="411"/>
    </location>
</feature>
<accession>A0AAV3QLQ5</accession>
<feature type="region of interest" description="SAW" evidence="3">
    <location>
        <begin position="566"/>
        <end position="641"/>
    </location>
</feature>
<evidence type="ECO:0000256" key="2">
    <source>
        <dbReference type="ARBA" id="ARBA00023163"/>
    </source>
</evidence>
<keyword evidence="1" id="KW-0805">Transcription regulation</keyword>
<feature type="region of interest" description="Leucine repeat II (LRII)" evidence="3">
    <location>
        <begin position="427"/>
        <end position="459"/>
    </location>
</feature>
<evidence type="ECO:0008006" key="7">
    <source>
        <dbReference type="Google" id="ProtNLM"/>
    </source>
</evidence>
<feature type="region of interest" description="Disordered" evidence="4">
    <location>
        <begin position="52"/>
        <end position="77"/>
    </location>
</feature>
<sequence length="643" mass="72315">MPYKERTSILYDPLTLQAAEKPFYDAIGKKYPPSPLNHQTYVYINVGIQEGSSERTSEKSSSSGSDTDNHLARPSNGIVGLSVTGSKALVNGSSSNDRNRRTNSFQTNNLISSIYTDSDAMLQFPKGIEEAMKFLPTNNQLITDTNKYTLPPKTNRVSPAIVVNLEKGGKDHLPVSSRGRKHLHCQDGQLEESRSRKQSAVYEKEDELSELFDKVLLYDVKVGSASTPVHNRLADGIDETLQKSGVQQVSSSRKSQSKKRGVKNDAVDLRTLLAGCVRAIASNDPASANEKLLLIKKHASPTGDACQRMANAFATGIEARLAGTGSEIYGALSSKKISALDKLKAHEVQFSACPYRKLAIFFANEMIFQIAAKASTLHIVDFGISYGFQWPMLIQQLSTRKGGPPKLRITGIDLPQAGFRPTSLVEETGQRLAKYCERFNVPFEYQVIASKTWEKISIEDLKLWRNEVLAVNCMFRFRYLLDETVVADSPRDRVLKLIRKMKPDIFVHSIVNGAHHVPFFANRFREAFFYYSALFDALDATIPREHPLRLYFEEEFYGREVVNVMSCEGAERVERPETYKGWQTRNTRALLKLLPLNPETLDKLKAKIAEGYHKDFEFNEDGNWVLQGWKGRILFASSCWTIQ</sequence>
<evidence type="ECO:0000313" key="5">
    <source>
        <dbReference type="EMBL" id="GAA0164068.1"/>
    </source>
</evidence>
<feature type="region of interest" description="Disordered" evidence="4">
    <location>
        <begin position="171"/>
        <end position="198"/>
    </location>
</feature>
<evidence type="ECO:0000256" key="3">
    <source>
        <dbReference type="PROSITE-ProRule" id="PRU01191"/>
    </source>
</evidence>
<evidence type="ECO:0000256" key="4">
    <source>
        <dbReference type="SAM" id="MobiDB-lite"/>
    </source>
</evidence>
<dbReference type="AlphaFoldDB" id="A0AAV3QLQ5"/>
<protein>
    <recommendedName>
        <fullName evidence="7">Scarecrow-like protein 14</fullName>
    </recommendedName>
</protein>
<feature type="short sequence motif" description="VHIID" evidence="3">
    <location>
        <begin position="377"/>
        <end position="381"/>
    </location>
</feature>
<comment type="caution">
    <text evidence="3">Lacks conserved residue(s) required for the propagation of feature annotation.</text>
</comment>
<organism evidence="5 6">
    <name type="scientific">Lithospermum erythrorhizon</name>
    <name type="common">Purple gromwell</name>
    <name type="synonym">Lithospermum officinale var. erythrorhizon</name>
    <dbReference type="NCBI Taxonomy" id="34254"/>
    <lineage>
        <taxon>Eukaryota</taxon>
        <taxon>Viridiplantae</taxon>
        <taxon>Streptophyta</taxon>
        <taxon>Embryophyta</taxon>
        <taxon>Tracheophyta</taxon>
        <taxon>Spermatophyta</taxon>
        <taxon>Magnoliopsida</taxon>
        <taxon>eudicotyledons</taxon>
        <taxon>Gunneridae</taxon>
        <taxon>Pentapetalae</taxon>
        <taxon>asterids</taxon>
        <taxon>lamiids</taxon>
        <taxon>Boraginales</taxon>
        <taxon>Boraginaceae</taxon>
        <taxon>Boraginoideae</taxon>
        <taxon>Lithospermeae</taxon>
        <taxon>Lithospermum</taxon>
    </lineage>
</organism>
<dbReference type="InterPro" id="IPR005202">
    <property type="entry name" value="TF_GRAS"/>
</dbReference>
<evidence type="ECO:0000313" key="6">
    <source>
        <dbReference type="Proteomes" id="UP001454036"/>
    </source>
</evidence>
<keyword evidence="2" id="KW-0804">Transcription</keyword>
<keyword evidence="6" id="KW-1185">Reference proteome</keyword>
<name>A0AAV3QLQ5_LITER</name>
<dbReference type="Proteomes" id="UP001454036">
    <property type="component" value="Unassembled WGS sequence"/>
</dbReference>
<dbReference type="PANTHER" id="PTHR31636">
    <property type="entry name" value="OSJNBA0084A10.13 PROTEIN-RELATED"/>
    <property type="match status" value="1"/>
</dbReference>